<reference evidence="3" key="1">
    <citation type="journal article" date="2019" name="Int. J. Syst. Evol. Microbiol.">
        <title>The Global Catalogue of Microorganisms (GCM) 10K type strain sequencing project: providing services to taxonomists for standard genome sequencing and annotation.</title>
        <authorList>
            <consortium name="The Broad Institute Genomics Platform"/>
            <consortium name="The Broad Institute Genome Sequencing Center for Infectious Disease"/>
            <person name="Wu L."/>
            <person name="Ma J."/>
        </authorList>
    </citation>
    <scope>NUCLEOTIDE SEQUENCE [LARGE SCALE GENOMIC DNA]</scope>
    <source>
        <strain evidence="3">JCM 14735</strain>
    </source>
</reference>
<protein>
    <submittedName>
        <fullName evidence="2">Uncharacterized protein</fullName>
    </submittedName>
</protein>
<gene>
    <name evidence="2" type="ORF">GCM10009767_20510</name>
</gene>
<comment type="caution">
    <text evidence="2">The sequence shown here is derived from an EMBL/GenBank/DDBJ whole genome shotgun (WGS) entry which is preliminary data.</text>
</comment>
<organism evidence="2 3">
    <name type="scientific">Kocuria aegyptia</name>
    <dbReference type="NCBI Taxonomy" id="330943"/>
    <lineage>
        <taxon>Bacteria</taxon>
        <taxon>Bacillati</taxon>
        <taxon>Actinomycetota</taxon>
        <taxon>Actinomycetes</taxon>
        <taxon>Micrococcales</taxon>
        <taxon>Micrococcaceae</taxon>
        <taxon>Kocuria</taxon>
    </lineage>
</organism>
<keyword evidence="1" id="KW-0472">Membrane</keyword>
<dbReference type="Proteomes" id="UP001501204">
    <property type="component" value="Unassembled WGS sequence"/>
</dbReference>
<evidence type="ECO:0000256" key="1">
    <source>
        <dbReference type="SAM" id="Phobius"/>
    </source>
</evidence>
<feature type="transmembrane region" description="Helical" evidence="1">
    <location>
        <begin position="105"/>
        <end position="126"/>
    </location>
</feature>
<dbReference type="EMBL" id="BAAAOA010000020">
    <property type="protein sequence ID" value="GAA1761368.1"/>
    <property type="molecule type" value="Genomic_DNA"/>
</dbReference>
<evidence type="ECO:0000313" key="2">
    <source>
        <dbReference type="EMBL" id="GAA1761368.1"/>
    </source>
</evidence>
<feature type="transmembrane region" description="Helical" evidence="1">
    <location>
        <begin position="70"/>
        <end position="90"/>
    </location>
</feature>
<dbReference type="RefSeq" id="WP_344122189.1">
    <property type="nucleotide sequence ID" value="NZ_BAAAOA010000020.1"/>
</dbReference>
<keyword evidence="1" id="KW-1133">Transmembrane helix</keyword>
<keyword evidence="3" id="KW-1185">Reference proteome</keyword>
<name>A0ABP4WUP6_9MICC</name>
<proteinExistence type="predicted"/>
<sequence>MRNRRLYALIIVALVLAMGHHLDHIIRGNHVGWPLTGEVNAFTFSLIIYPLILTGLILSRAGIIGPGTWAFLSGGGAIFLTVIHFGPWAVEPPGDIIGLYDPPLIGWLAFGWLLALIAVLIASTIYEVRLWLRHRSLEHA</sequence>
<accession>A0ABP4WUP6</accession>
<evidence type="ECO:0000313" key="3">
    <source>
        <dbReference type="Proteomes" id="UP001501204"/>
    </source>
</evidence>
<feature type="transmembrane region" description="Helical" evidence="1">
    <location>
        <begin position="38"/>
        <end position="58"/>
    </location>
</feature>
<keyword evidence="1" id="KW-0812">Transmembrane</keyword>